<dbReference type="NCBIfam" id="TIGR02095">
    <property type="entry name" value="glgA"/>
    <property type="match status" value="1"/>
</dbReference>
<accession>A0A348G513</accession>
<evidence type="ECO:0000259" key="10">
    <source>
        <dbReference type="Pfam" id="PF00534"/>
    </source>
</evidence>
<dbReference type="GO" id="GO:0009011">
    <property type="term" value="F:alpha-1,4-glucan glucosyltransferase (ADP-glucose donor) activity"/>
    <property type="evidence" value="ECO:0007669"/>
    <property type="project" value="UniProtKB-UniRule"/>
</dbReference>
<evidence type="ECO:0000313" key="13">
    <source>
        <dbReference type="Proteomes" id="UP000266934"/>
    </source>
</evidence>
<evidence type="ECO:0000256" key="3">
    <source>
        <dbReference type="ARBA" id="ARBA00004964"/>
    </source>
</evidence>
<dbReference type="UniPathway" id="UPA00164"/>
<dbReference type="GO" id="GO:0005829">
    <property type="term" value="C:cytosol"/>
    <property type="evidence" value="ECO:0007669"/>
    <property type="project" value="TreeGrafter"/>
</dbReference>
<keyword evidence="7 8" id="KW-0320">Glycogen biosynthesis</keyword>
<dbReference type="NCBIfam" id="NF001899">
    <property type="entry name" value="PRK00654.1-2"/>
    <property type="match status" value="1"/>
</dbReference>
<dbReference type="Proteomes" id="UP000266934">
    <property type="component" value="Chromosome"/>
</dbReference>
<dbReference type="CDD" id="cd03791">
    <property type="entry name" value="GT5_Glycogen_synthase_DULL1-like"/>
    <property type="match status" value="1"/>
</dbReference>
<comment type="function">
    <text evidence="2 8">Synthesizes alpha-1,4-glucan chains using ADP-glucose.</text>
</comment>
<dbReference type="PANTHER" id="PTHR45825">
    <property type="entry name" value="GRANULE-BOUND STARCH SYNTHASE 1, CHLOROPLASTIC/AMYLOPLASTIC"/>
    <property type="match status" value="1"/>
</dbReference>
<feature type="compositionally biased region" description="Basic residues" evidence="9">
    <location>
        <begin position="8"/>
        <end position="21"/>
    </location>
</feature>
<dbReference type="EC" id="2.4.1.21" evidence="8"/>
<feature type="region of interest" description="Disordered" evidence="9">
    <location>
        <begin position="1"/>
        <end position="57"/>
    </location>
</feature>
<dbReference type="Pfam" id="PF00534">
    <property type="entry name" value="Glycos_transf_1"/>
    <property type="match status" value="1"/>
</dbReference>
<dbReference type="AlphaFoldDB" id="A0A348G513"/>
<name>A0A348G513_9HYPH</name>
<dbReference type="Gene3D" id="3.40.50.2000">
    <property type="entry name" value="Glycogen Phosphorylase B"/>
    <property type="match status" value="2"/>
</dbReference>
<evidence type="ECO:0000256" key="6">
    <source>
        <dbReference type="ARBA" id="ARBA00022679"/>
    </source>
</evidence>
<dbReference type="SUPFAM" id="SSF53756">
    <property type="entry name" value="UDP-Glycosyltransferase/glycogen phosphorylase"/>
    <property type="match status" value="1"/>
</dbReference>
<keyword evidence="13" id="KW-1185">Reference proteome</keyword>
<dbReference type="PANTHER" id="PTHR45825:SF11">
    <property type="entry name" value="ALPHA AMYLASE DOMAIN-CONTAINING PROTEIN"/>
    <property type="match status" value="1"/>
</dbReference>
<evidence type="ECO:0000313" key="12">
    <source>
        <dbReference type="EMBL" id="BBF94646.1"/>
    </source>
</evidence>
<evidence type="ECO:0000259" key="11">
    <source>
        <dbReference type="Pfam" id="PF08323"/>
    </source>
</evidence>
<evidence type="ECO:0000256" key="2">
    <source>
        <dbReference type="ARBA" id="ARBA00002764"/>
    </source>
</evidence>
<organism evidence="12 13">
    <name type="scientific">Blastochloris tepida</name>
    <dbReference type="NCBI Taxonomy" id="2233851"/>
    <lineage>
        <taxon>Bacteria</taxon>
        <taxon>Pseudomonadati</taxon>
        <taxon>Pseudomonadota</taxon>
        <taxon>Alphaproteobacteria</taxon>
        <taxon>Hyphomicrobiales</taxon>
        <taxon>Blastochloridaceae</taxon>
        <taxon>Blastochloris</taxon>
    </lineage>
</organism>
<keyword evidence="5 8" id="KW-0328">Glycosyltransferase</keyword>
<comment type="catalytic activity">
    <reaction evidence="1 8">
        <text>[(1-&gt;4)-alpha-D-glucosyl](n) + ADP-alpha-D-glucose = [(1-&gt;4)-alpha-D-glucosyl](n+1) + ADP + H(+)</text>
        <dbReference type="Rhea" id="RHEA:18189"/>
        <dbReference type="Rhea" id="RHEA-COMP:9584"/>
        <dbReference type="Rhea" id="RHEA-COMP:9587"/>
        <dbReference type="ChEBI" id="CHEBI:15378"/>
        <dbReference type="ChEBI" id="CHEBI:15444"/>
        <dbReference type="ChEBI" id="CHEBI:57498"/>
        <dbReference type="ChEBI" id="CHEBI:456216"/>
        <dbReference type="EC" id="2.4.1.21"/>
    </reaction>
</comment>
<comment type="similarity">
    <text evidence="4 8">Belongs to the glycosyltransferase 1 family. Bacterial/plant glycogen synthase subfamily.</text>
</comment>
<gene>
    <name evidence="12" type="primary">glgA2</name>
    <name evidence="8" type="synonym">glgA</name>
    <name evidence="12" type="ORF">BLTE_33310</name>
</gene>
<evidence type="ECO:0000256" key="4">
    <source>
        <dbReference type="ARBA" id="ARBA00010281"/>
    </source>
</evidence>
<feature type="domain" description="Starch synthase catalytic" evidence="11">
    <location>
        <begin position="95"/>
        <end position="329"/>
    </location>
</feature>
<reference evidence="12 13" key="1">
    <citation type="submission" date="2018-08" db="EMBL/GenBank/DDBJ databases">
        <title>Complete genome sequencing of Blastochloris tepida GI.</title>
        <authorList>
            <person name="Tsukatani Y."/>
            <person name="Mori H."/>
        </authorList>
    </citation>
    <scope>NUCLEOTIDE SEQUENCE [LARGE SCALE GENOMIC DNA]</scope>
    <source>
        <strain evidence="12 13">GI</strain>
    </source>
</reference>
<dbReference type="Pfam" id="PF08323">
    <property type="entry name" value="Glyco_transf_5"/>
    <property type="match status" value="1"/>
</dbReference>
<sequence>MSDTAPPKGRKTAAFRPRKPAKPAAEVSAASPVAAPVPAPVPSAPPAAAAPAQTTPAQVTLDQVTSVQMPPAPVAAEPVVPRVIRPAPSGPRPLQVLAVASEVFPLIKTGGLADVVGGLPPALAHHGVEVRTLVPGYPSVLRALEGTTVVAEYGYFFGAFCKLLAGRAAGLDLFVLEAPQLFWREGNPYSAPDGQPWPDNPVRFAALAHMGYLISRGDFGPYVPDVLHVHDWQAALAPAYLHYGGRTKPRSVLTIHNLAFQGQFSRDLLYAIGLPGHAYSMDGVEYYGGIGYLKAGIRFADRVTTVSPRYAAEICQPGAGMGLDGTLRQKGLALSGIVNGIDVDTWNPADDPALAASYTADTLELRARNKAALEGRFNLEAGDGPLIGMITRLSWQKGMDIVIETLPSIIAAGCRVVVLGTGDAPLEAGLAKAAAAYPGKIGVFAGYDENLAHLVQGGADAILVPSRFEPCGLTQLYGLRYGCLPIVSRVGGLFDTVIDANAAAREQGVATGIQFEPVTREALEAAIARFVALYADTSAWRAMQRQAMSLDLSWTRRAGAYAALFRSLVEVDSA</sequence>
<evidence type="ECO:0000256" key="8">
    <source>
        <dbReference type="HAMAP-Rule" id="MF_00484"/>
    </source>
</evidence>
<evidence type="ECO:0000256" key="7">
    <source>
        <dbReference type="ARBA" id="ARBA00023056"/>
    </source>
</evidence>
<keyword evidence="6 8" id="KW-0808">Transferase</keyword>
<feature type="compositionally biased region" description="Low complexity" evidence="9">
    <location>
        <begin position="22"/>
        <end position="34"/>
    </location>
</feature>
<protein>
    <recommendedName>
        <fullName evidence="8">Glycogen synthase</fullName>
        <ecNumber evidence="8">2.4.1.21</ecNumber>
    </recommendedName>
    <alternativeName>
        <fullName evidence="8">Starch [bacterial glycogen] synthase</fullName>
    </alternativeName>
</protein>
<dbReference type="HAMAP" id="MF_00484">
    <property type="entry name" value="Glycogen_synth"/>
    <property type="match status" value="1"/>
</dbReference>
<dbReference type="EMBL" id="AP018907">
    <property type="protein sequence ID" value="BBF94646.1"/>
    <property type="molecule type" value="Genomic_DNA"/>
</dbReference>
<dbReference type="InterPro" id="IPR011835">
    <property type="entry name" value="GS/SS"/>
</dbReference>
<feature type="compositionally biased region" description="Pro residues" evidence="9">
    <location>
        <begin position="35"/>
        <end position="45"/>
    </location>
</feature>
<evidence type="ECO:0000256" key="1">
    <source>
        <dbReference type="ARBA" id="ARBA00001478"/>
    </source>
</evidence>
<evidence type="ECO:0000256" key="5">
    <source>
        <dbReference type="ARBA" id="ARBA00022676"/>
    </source>
</evidence>
<proteinExistence type="inferred from homology"/>
<comment type="pathway">
    <text evidence="3 8">Glycan biosynthesis; glycogen biosynthesis.</text>
</comment>
<dbReference type="InterPro" id="IPR013534">
    <property type="entry name" value="Starch_synth_cat_dom"/>
</dbReference>
<feature type="binding site" evidence="8">
    <location>
        <position position="108"/>
    </location>
    <ligand>
        <name>ADP-alpha-D-glucose</name>
        <dbReference type="ChEBI" id="CHEBI:57498"/>
    </ligand>
</feature>
<dbReference type="GO" id="GO:0005978">
    <property type="term" value="P:glycogen biosynthetic process"/>
    <property type="evidence" value="ECO:0007669"/>
    <property type="project" value="UniProtKB-UniRule"/>
</dbReference>
<evidence type="ECO:0000256" key="9">
    <source>
        <dbReference type="SAM" id="MobiDB-lite"/>
    </source>
</evidence>
<dbReference type="KEGG" id="blag:BLTE_33310"/>
<dbReference type="GO" id="GO:0004373">
    <property type="term" value="F:alpha-1,4-glucan glucosyltransferase (UDP-glucose donor) activity"/>
    <property type="evidence" value="ECO:0007669"/>
    <property type="project" value="InterPro"/>
</dbReference>
<dbReference type="InterPro" id="IPR001296">
    <property type="entry name" value="Glyco_trans_1"/>
</dbReference>
<feature type="domain" description="Glycosyl transferase family 1" evidence="10">
    <location>
        <begin position="379"/>
        <end position="534"/>
    </location>
</feature>